<reference evidence="1" key="1">
    <citation type="submission" date="2014-11" db="EMBL/GenBank/DDBJ databases">
        <authorList>
            <person name="Amaro Gonzalez C."/>
        </authorList>
    </citation>
    <scope>NUCLEOTIDE SEQUENCE</scope>
</reference>
<dbReference type="EMBL" id="GBXM01029687">
    <property type="protein sequence ID" value="JAH78890.1"/>
    <property type="molecule type" value="Transcribed_RNA"/>
</dbReference>
<organism evidence="1">
    <name type="scientific">Anguilla anguilla</name>
    <name type="common">European freshwater eel</name>
    <name type="synonym">Muraena anguilla</name>
    <dbReference type="NCBI Taxonomy" id="7936"/>
    <lineage>
        <taxon>Eukaryota</taxon>
        <taxon>Metazoa</taxon>
        <taxon>Chordata</taxon>
        <taxon>Craniata</taxon>
        <taxon>Vertebrata</taxon>
        <taxon>Euteleostomi</taxon>
        <taxon>Actinopterygii</taxon>
        <taxon>Neopterygii</taxon>
        <taxon>Teleostei</taxon>
        <taxon>Anguilliformes</taxon>
        <taxon>Anguillidae</taxon>
        <taxon>Anguilla</taxon>
    </lineage>
</organism>
<sequence>MVSLMTTVSQNLGLTSHLKDGISQHSVPLIALVHWGLFNHREDCPLLAHQHHFQQLSFPRCLPSKYITKP</sequence>
<accession>A0A0E9VNB8</accession>
<name>A0A0E9VNB8_ANGAN</name>
<dbReference type="AlphaFoldDB" id="A0A0E9VNB8"/>
<protein>
    <submittedName>
        <fullName evidence="1">Uncharacterized protein</fullName>
    </submittedName>
</protein>
<proteinExistence type="predicted"/>
<reference evidence="1" key="2">
    <citation type="journal article" date="2015" name="Fish Shellfish Immunol.">
        <title>Early steps in the European eel (Anguilla anguilla)-Vibrio vulnificus interaction in the gills: Role of the RtxA13 toxin.</title>
        <authorList>
            <person name="Callol A."/>
            <person name="Pajuelo D."/>
            <person name="Ebbesson L."/>
            <person name="Teles M."/>
            <person name="MacKenzie S."/>
            <person name="Amaro C."/>
        </authorList>
    </citation>
    <scope>NUCLEOTIDE SEQUENCE</scope>
</reference>
<evidence type="ECO:0000313" key="1">
    <source>
        <dbReference type="EMBL" id="JAH78890.1"/>
    </source>
</evidence>